<feature type="region of interest" description="Disordered" evidence="1">
    <location>
        <begin position="282"/>
        <end position="302"/>
    </location>
</feature>
<evidence type="ECO:0000313" key="4">
    <source>
        <dbReference type="Proteomes" id="UP000185736"/>
    </source>
</evidence>
<keyword evidence="2" id="KW-0472">Membrane</keyword>
<proteinExistence type="predicted"/>
<organism evidence="3 4">
    <name type="scientific">Actinomyces oris</name>
    <dbReference type="NCBI Taxonomy" id="544580"/>
    <lineage>
        <taxon>Bacteria</taxon>
        <taxon>Bacillati</taxon>
        <taxon>Actinomycetota</taxon>
        <taxon>Actinomycetes</taxon>
        <taxon>Actinomycetales</taxon>
        <taxon>Actinomycetaceae</taxon>
        <taxon>Actinomyces</taxon>
    </lineage>
</organism>
<gene>
    <name evidence="3" type="ORF">BKH32_08145</name>
</gene>
<feature type="transmembrane region" description="Helical" evidence="2">
    <location>
        <begin position="161"/>
        <end position="181"/>
    </location>
</feature>
<evidence type="ECO:0000313" key="3">
    <source>
        <dbReference type="EMBL" id="OLL14441.1"/>
    </source>
</evidence>
<protein>
    <submittedName>
        <fullName evidence="3">Uncharacterized protein</fullName>
    </submittedName>
</protein>
<dbReference type="RefSeq" id="WP_075249471.1">
    <property type="nucleotide sequence ID" value="NZ_MSGO01000036.1"/>
</dbReference>
<keyword evidence="2" id="KW-1133">Transmembrane helix</keyword>
<dbReference type="EMBL" id="MSGO01000036">
    <property type="protein sequence ID" value="OLL14441.1"/>
    <property type="molecule type" value="Genomic_DNA"/>
</dbReference>
<sequence>MAIYIRSRPGAGAKALGYLSALTAVGTAALYPLILFISGWALGSLDEAMARPEEGRPGLEIISILFVMTTVHSFMLTTFCFGTVFSFIGTNRWLPKDATVSHRDVVAARFLHVAQNPGRRAVGLLWGMLAATLLVSAPINLMAVPHPLLYSESTRNLVGQATAALLLLHIALFVVLVCAAMRRRSSMVRLNQHGIAVANLELFNLALPSGRDNFRIQETPARWGRIHLQAVYAPPKEGARLTAPAVIPRLSLTVKPSRLDDARTQVETWLDEVWRAVELIRTSTEQDETAPAPASEPEPKST</sequence>
<accession>A0A1Q8HZZ7</accession>
<dbReference type="AlphaFoldDB" id="A0A1Q8HZZ7"/>
<feature type="transmembrane region" description="Helical" evidence="2">
    <location>
        <begin position="16"/>
        <end position="41"/>
    </location>
</feature>
<comment type="caution">
    <text evidence="3">The sequence shown here is derived from an EMBL/GenBank/DDBJ whole genome shotgun (WGS) entry which is preliminary data.</text>
</comment>
<feature type="transmembrane region" description="Helical" evidence="2">
    <location>
        <begin position="121"/>
        <end position="141"/>
    </location>
</feature>
<reference evidence="3 4" key="1">
    <citation type="submission" date="2016-12" db="EMBL/GenBank/DDBJ databases">
        <title>Genomic comparison of strains in the 'Actinomyces naeslundii' group.</title>
        <authorList>
            <person name="Mughal S.R."/>
            <person name="Do T."/>
            <person name="Gilbert S.C."/>
            <person name="Witherden E.A."/>
            <person name="Didelot X."/>
            <person name="Beighton D."/>
        </authorList>
    </citation>
    <scope>NUCLEOTIDE SEQUENCE [LARGE SCALE GENOMIC DNA]</scope>
    <source>
        <strain evidence="3 4">S64C</strain>
    </source>
</reference>
<name>A0A1Q8HZZ7_9ACTO</name>
<dbReference type="Proteomes" id="UP000185736">
    <property type="component" value="Unassembled WGS sequence"/>
</dbReference>
<feature type="transmembrane region" description="Helical" evidence="2">
    <location>
        <begin position="61"/>
        <end position="88"/>
    </location>
</feature>
<keyword evidence="2" id="KW-0812">Transmembrane</keyword>
<evidence type="ECO:0000256" key="2">
    <source>
        <dbReference type="SAM" id="Phobius"/>
    </source>
</evidence>
<evidence type="ECO:0000256" key="1">
    <source>
        <dbReference type="SAM" id="MobiDB-lite"/>
    </source>
</evidence>